<evidence type="ECO:0000256" key="7">
    <source>
        <dbReference type="ARBA" id="ARBA00060021"/>
    </source>
</evidence>
<dbReference type="FunFam" id="3.40.225.10:FF:000003">
    <property type="entry name" value="Methylthioribulose-1-phosphate dehydratase"/>
    <property type="match status" value="1"/>
</dbReference>
<dbReference type="GO" id="GO:0016829">
    <property type="term" value="F:lyase activity"/>
    <property type="evidence" value="ECO:0007669"/>
    <property type="project" value="UniProtKB-KW"/>
</dbReference>
<evidence type="ECO:0000256" key="6">
    <source>
        <dbReference type="ARBA" id="ARBA00023239"/>
    </source>
</evidence>
<evidence type="ECO:0000256" key="1">
    <source>
        <dbReference type="ARBA" id="ARBA00006274"/>
    </source>
</evidence>
<evidence type="ECO:0000256" key="4">
    <source>
        <dbReference type="ARBA" id="ARBA00022833"/>
    </source>
</evidence>
<dbReference type="InterPro" id="IPR017714">
    <property type="entry name" value="MethylthioRu-1-P_deHdtase_MtnB"/>
</dbReference>
<dbReference type="EMBL" id="JBICBT010000362">
    <property type="protein sequence ID" value="KAL3115978.1"/>
    <property type="molecule type" value="Genomic_DNA"/>
</dbReference>
<comment type="similarity">
    <text evidence="1">Belongs to the aldolase class II family. Adducin subfamily.</text>
</comment>
<comment type="function">
    <text evidence="7">Catalyzes the dehydration of methylthioribulose-1-phosphate (MTRu-1-P) into 2,3-diketo-5-methylthiopentyl-1-phosphate (DK-MTP-1-P). Functions in the methionine salvage pathway, which plays a key role in cancer, apoptosis, microbial proliferation and inflammation. May inhibit the CASP1-related inflammatory response (pyroptosis), the CASP9-dependent apoptotic pathway and the cytochrome c-dependent and APAF1-mediated cell death.</text>
</comment>
<evidence type="ECO:0000259" key="9">
    <source>
        <dbReference type="SMART" id="SM01007"/>
    </source>
</evidence>
<keyword evidence="11" id="KW-1185">Reference proteome</keyword>
<feature type="domain" description="Class II aldolase/adducin N-terminal" evidence="9">
    <location>
        <begin position="36"/>
        <end position="235"/>
    </location>
</feature>
<dbReference type="PANTHER" id="PTHR10640">
    <property type="entry name" value="METHYLTHIORIBULOSE-1-PHOSPHATE DEHYDRATASE"/>
    <property type="match status" value="1"/>
</dbReference>
<dbReference type="PANTHER" id="PTHR10640:SF7">
    <property type="entry name" value="METHYLTHIORIBULOSE-1-PHOSPHATE DEHYDRATASE"/>
    <property type="match status" value="1"/>
</dbReference>
<gene>
    <name evidence="10" type="ORF">niasHT_007278</name>
</gene>
<dbReference type="SUPFAM" id="SSF53639">
    <property type="entry name" value="AraD/HMP-PK domain-like"/>
    <property type="match status" value="1"/>
</dbReference>
<accession>A0ABD2LLH6</accession>
<evidence type="ECO:0000256" key="2">
    <source>
        <dbReference type="ARBA" id="ARBA00022605"/>
    </source>
</evidence>
<dbReference type="InterPro" id="IPR001303">
    <property type="entry name" value="Aldolase_II/adducin_N"/>
</dbReference>
<dbReference type="Pfam" id="PF00596">
    <property type="entry name" value="Aldolase_II"/>
    <property type="match status" value="1"/>
</dbReference>
<keyword evidence="4" id="KW-0862">Zinc</keyword>
<name>A0ABD2LLH6_9BILA</name>
<evidence type="ECO:0000313" key="10">
    <source>
        <dbReference type="EMBL" id="KAL3115978.1"/>
    </source>
</evidence>
<comment type="caution">
    <text evidence="10">The sequence shown here is derived from an EMBL/GenBank/DDBJ whole genome shotgun (WGS) entry which is preliminary data.</text>
</comment>
<dbReference type="InterPro" id="IPR036409">
    <property type="entry name" value="Aldolase_II/adducin_N_sf"/>
</dbReference>
<evidence type="ECO:0000256" key="8">
    <source>
        <dbReference type="SAM" id="MobiDB-lite"/>
    </source>
</evidence>
<evidence type="ECO:0000313" key="11">
    <source>
        <dbReference type="Proteomes" id="UP001620626"/>
    </source>
</evidence>
<evidence type="ECO:0000256" key="3">
    <source>
        <dbReference type="ARBA" id="ARBA00022723"/>
    </source>
</evidence>
<feature type="region of interest" description="Disordered" evidence="8">
    <location>
        <begin position="1"/>
        <end position="20"/>
    </location>
</feature>
<keyword evidence="6" id="KW-0456">Lyase</keyword>
<dbReference type="NCBIfam" id="TIGR03328">
    <property type="entry name" value="salvage_mtnB"/>
    <property type="match status" value="1"/>
</dbReference>
<keyword evidence="5" id="KW-0486">Methionine biosynthesis</keyword>
<proteinExistence type="inferred from homology"/>
<reference evidence="10 11" key="1">
    <citation type="submission" date="2024-10" db="EMBL/GenBank/DDBJ databases">
        <authorList>
            <person name="Kim D."/>
        </authorList>
    </citation>
    <scope>NUCLEOTIDE SEQUENCE [LARGE SCALE GENOMIC DNA]</scope>
    <source>
        <strain evidence="10">BH-2024</strain>
    </source>
</reference>
<dbReference type="Gene3D" id="3.40.225.10">
    <property type="entry name" value="Class II aldolase/adducin N-terminal domain"/>
    <property type="match status" value="1"/>
</dbReference>
<evidence type="ECO:0000256" key="5">
    <source>
        <dbReference type="ARBA" id="ARBA00023167"/>
    </source>
</evidence>
<organism evidence="10 11">
    <name type="scientific">Heterodera trifolii</name>
    <dbReference type="NCBI Taxonomy" id="157864"/>
    <lineage>
        <taxon>Eukaryota</taxon>
        <taxon>Metazoa</taxon>
        <taxon>Ecdysozoa</taxon>
        <taxon>Nematoda</taxon>
        <taxon>Chromadorea</taxon>
        <taxon>Rhabditida</taxon>
        <taxon>Tylenchina</taxon>
        <taxon>Tylenchomorpha</taxon>
        <taxon>Tylenchoidea</taxon>
        <taxon>Heteroderidae</taxon>
        <taxon>Heteroderinae</taxon>
        <taxon>Heterodera</taxon>
    </lineage>
</organism>
<keyword evidence="3" id="KW-0479">Metal-binding</keyword>
<protein>
    <recommendedName>
        <fullName evidence="9">Class II aldolase/adducin N-terminal domain-containing protein</fullName>
    </recommendedName>
</protein>
<keyword evidence="2" id="KW-0028">Amino-acid biosynthesis</keyword>
<dbReference type="AlphaFoldDB" id="A0ABD2LLH6"/>
<dbReference type="Proteomes" id="UP001620626">
    <property type="component" value="Unassembled WGS sequence"/>
</dbReference>
<sequence>MNGKIGNGDEISATGEGREKGELVATAKEIEPMTEQVFIQLMAQFFQLGWMLGSSGGMAAHRASDGILLVSPSSVPKERLGESDLFHFDPSSTDALIGGPSHLRPSACAPLFLHLIRSTPMCRCVIHTHSKYANLVTAIYAESDRLEIKDQEMLKGIINRQTGKAMRNTETLVLPIVENEPEEHELIPALAKAVDNFPTTCAILVRRHGLFVWGPNWQKTKVMLECVEYLLEICWEMRRNGM</sequence>
<dbReference type="GO" id="GO:0009086">
    <property type="term" value="P:methionine biosynthetic process"/>
    <property type="evidence" value="ECO:0007669"/>
    <property type="project" value="UniProtKB-KW"/>
</dbReference>
<dbReference type="GO" id="GO:0046872">
    <property type="term" value="F:metal ion binding"/>
    <property type="evidence" value="ECO:0007669"/>
    <property type="project" value="UniProtKB-KW"/>
</dbReference>
<dbReference type="SMART" id="SM01007">
    <property type="entry name" value="Aldolase_II"/>
    <property type="match status" value="1"/>
</dbReference>